<dbReference type="RefSeq" id="WP_065079285.1">
    <property type="nucleotide sequence ID" value="NZ_LROS01000044.1"/>
</dbReference>
<dbReference type="PATRIC" id="fig|1353534.3.peg.3246"/>
<keyword evidence="1" id="KW-0732">Signal</keyword>
<sequence>MKKIWKKVSFVMMLTFTLMIFVPYTAMADTAQITSTPSLSQDAGGNYTVSSVDDLNKLRKDIDNGIDYSGKTVFLTQDIDISKSTAALNSFTTSNEFNGTFNGNFHTISNYNDAKSGLFAVICKNTIIENVRIDADVVIKDGKEIITTAADLGCLGDYGLIANEGDGTITRCSSTGTITTKDGFGWIAGIVGCNTRQKRNSSIIYPGCVEDCYSNVTFNNQSSGQSKRAGICGYGGKVLDHCYFYGKFTGNYTYQKDGIDVSTCNPIVNLAYYDSNARVMTSEATCAYDKDVVGDAWNERDTSIDPKAYTTEEMQNKDTYTAMGFDFDKTWKIDSSINGGYPYLNSGNIVKQATKVVLDLQVTAADKMYDTSASVAKNLRTTITNINLVPEDNQYNDLIGKYNVKVSYGGNADFSAPTIGETPVKLSGGDFKITYDTNDEYQFVVGKVSVSNARLKDNGAAAPTETEEKQQIENAKKAEDILYSKLASKLGIDKVNDFSWSGDKASREGKEGTIVFSDSDWGVFSSARSGYSGIKPGFYDDWFKSIQTGLQKMKDAGIQAQDVKMTEWEKLVLAITSIGYDPRDIKAYDLLNIISNKAYLKASVQYFTPQYADFALTSYNYIDYVSKDGNHITQSDLEADMHGWAKISPIAADGSIGPVNAVPDMRTMVYQPITAYYDPDAKPGDKYYDVKQAIDYEFNHISNSQTYLGSFYGGYDYNNPWTNAQVYINLGMAHVNIFDKKYIKNGQTILDGALKFYDIEKGTTTFDDSTYDPSQMCRGLDSLVRAYEGRNSIFDCTDVKNSTVPVNNAIAALPDVGKLTSADKDKVDAVEKLYDALSDAQKSSMKQETVGKLTEAEKKVSGSQDETKPIKITNLTKDSSFKLGDDAKVSVKAENNSGKDQDASLLVALYDENGKFINYVCGKQMIKNGDSSILTGIMKLPEEGIYKIKAFIWDSLENMNPLSNVIDVPVQSNK</sequence>
<reference evidence="2 3" key="1">
    <citation type="journal article" date="2012" name="Front. Microbiol.">
        <title>Draft Genome Sequence of the Virulent Strain 01-B526 of the Fish Pathogen Aeromonas salmonicida.</title>
        <authorList>
            <person name="Charette S.J."/>
            <person name="Brochu F."/>
            <person name="Boyle B."/>
            <person name="Filion G."/>
            <person name="Tanaka K.H."/>
            <person name="Derome N."/>
        </authorList>
    </citation>
    <scope>NUCLEOTIDE SEQUENCE [LARGE SCALE GENOMIC DNA]</scope>
    <source>
        <strain evidence="2 3">P11</strain>
    </source>
</reference>
<comment type="caution">
    <text evidence="2">The sequence shown here is derived from an EMBL/GenBank/DDBJ whole genome shotgun (WGS) entry which is preliminary data.</text>
</comment>
<feature type="signal peptide" evidence="1">
    <location>
        <begin position="1"/>
        <end position="28"/>
    </location>
</feature>
<dbReference type="EMBL" id="LROS01000044">
    <property type="protein sequence ID" value="OBR91256.1"/>
    <property type="molecule type" value="Genomic_DNA"/>
</dbReference>
<feature type="chain" id="PRO_5008342498" evidence="1">
    <location>
        <begin position="29"/>
        <end position="974"/>
    </location>
</feature>
<evidence type="ECO:0000256" key="1">
    <source>
        <dbReference type="SAM" id="SignalP"/>
    </source>
</evidence>
<gene>
    <name evidence="2" type="ORF">CLRAG_31980</name>
</gene>
<protein>
    <submittedName>
        <fullName evidence="2">Uncharacterized protein</fullName>
    </submittedName>
</protein>
<keyword evidence="3" id="KW-1185">Reference proteome</keyword>
<dbReference type="Proteomes" id="UP000093954">
    <property type="component" value="Unassembled WGS sequence"/>
</dbReference>
<evidence type="ECO:0000313" key="2">
    <source>
        <dbReference type="EMBL" id="OBR91256.1"/>
    </source>
</evidence>
<evidence type="ECO:0000313" key="3">
    <source>
        <dbReference type="Proteomes" id="UP000093954"/>
    </source>
</evidence>
<proteinExistence type="predicted"/>
<accession>A0A1A6AMH5</accession>
<dbReference type="Gene3D" id="2.160.20.110">
    <property type="match status" value="1"/>
</dbReference>
<organism evidence="2 3">
    <name type="scientific">Clostridium ragsdalei P11</name>
    <dbReference type="NCBI Taxonomy" id="1353534"/>
    <lineage>
        <taxon>Bacteria</taxon>
        <taxon>Bacillati</taxon>
        <taxon>Bacillota</taxon>
        <taxon>Clostridia</taxon>
        <taxon>Eubacteriales</taxon>
        <taxon>Clostridiaceae</taxon>
        <taxon>Clostridium</taxon>
    </lineage>
</organism>
<dbReference type="AlphaFoldDB" id="A0A1A6AMH5"/>
<name>A0A1A6AMH5_9CLOT</name>